<proteinExistence type="predicted"/>
<reference evidence="2 3" key="1">
    <citation type="submission" date="2012-08" db="EMBL/GenBank/DDBJ databases">
        <authorList>
            <person name="Gan P.H.P."/>
            <person name="Ikeda K."/>
            <person name="Irieda H."/>
            <person name="Narusaka M."/>
            <person name="O'Connell R.J."/>
            <person name="Narusaka Y."/>
            <person name="Takano Y."/>
            <person name="Kubo Y."/>
            <person name="Shirasu K."/>
        </authorList>
    </citation>
    <scope>NUCLEOTIDE SEQUENCE [LARGE SCALE GENOMIC DNA]</scope>
    <source>
        <strain evidence="2 3">Nara gc5</strain>
    </source>
</reference>
<protein>
    <recommendedName>
        <fullName evidence="4">SnoaL-like polyketide cyclase</fullName>
    </recommendedName>
</protein>
<evidence type="ECO:0000256" key="1">
    <source>
        <dbReference type="SAM" id="MobiDB-lite"/>
    </source>
</evidence>
<reference evidence="2 3" key="2">
    <citation type="submission" date="2020-04" db="EMBL/GenBank/DDBJ databases">
        <title>Genome sequencing and assembly of multiple isolates from the Colletotrichum gloeosporioides species complex.</title>
        <authorList>
            <person name="Gan P."/>
            <person name="Shirasu K."/>
        </authorList>
    </citation>
    <scope>NUCLEOTIDE SEQUENCE [LARGE SCALE GENOMIC DNA]</scope>
    <source>
        <strain evidence="2 3">Nara gc5</strain>
    </source>
</reference>
<comment type="caution">
    <text evidence="2">The sequence shown here is derived from an EMBL/GenBank/DDBJ whole genome shotgun (WGS) entry which is preliminary data.</text>
</comment>
<dbReference type="Pfam" id="PF07366">
    <property type="entry name" value="SnoaL"/>
    <property type="match status" value="1"/>
</dbReference>
<dbReference type="InterPro" id="IPR009959">
    <property type="entry name" value="Cyclase_SnoaL-like"/>
</dbReference>
<evidence type="ECO:0000313" key="2">
    <source>
        <dbReference type="EMBL" id="KAF4479741.1"/>
    </source>
</evidence>
<evidence type="ECO:0008006" key="4">
    <source>
        <dbReference type="Google" id="ProtNLM"/>
    </source>
</evidence>
<dbReference type="InterPro" id="IPR032710">
    <property type="entry name" value="NTF2-like_dom_sf"/>
</dbReference>
<dbReference type="AlphaFoldDB" id="A0A7J6ITJ3"/>
<dbReference type="GeneID" id="43614261"/>
<dbReference type="Proteomes" id="UP000011096">
    <property type="component" value="Unassembled WGS sequence"/>
</dbReference>
<dbReference type="Gene3D" id="3.10.450.50">
    <property type="match status" value="2"/>
</dbReference>
<dbReference type="SUPFAM" id="SSF54427">
    <property type="entry name" value="NTF2-like"/>
    <property type="match status" value="2"/>
</dbReference>
<dbReference type="EMBL" id="ANPB02000007">
    <property type="protein sequence ID" value="KAF4479741.1"/>
    <property type="molecule type" value="Genomic_DNA"/>
</dbReference>
<name>A0A7J6ITJ3_COLFN</name>
<organism evidence="2 3">
    <name type="scientific">Colletotrichum fructicola (strain Nara gc5)</name>
    <name type="common">Anthracnose fungus</name>
    <name type="synonym">Colletotrichum gloeosporioides (strain Nara gc5)</name>
    <dbReference type="NCBI Taxonomy" id="1213859"/>
    <lineage>
        <taxon>Eukaryota</taxon>
        <taxon>Fungi</taxon>
        <taxon>Dikarya</taxon>
        <taxon>Ascomycota</taxon>
        <taxon>Pezizomycotina</taxon>
        <taxon>Sordariomycetes</taxon>
        <taxon>Hypocreomycetidae</taxon>
        <taxon>Glomerellales</taxon>
        <taxon>Glomerellaceae</taxon>
        <taxon>Colletotrichum</taxon>
        <taxon>Colletotrichum gloeosporioides species complex</taxon>
    </lineage>
</organism>
<dbReference type="RefSeq" id="XP_031889934.2">
    <property type="nucleotide sequence ID" value="XM_032030188.2"/>
</dbReference>
<feature type="region of interest" description="Disordered" evidence="1">
    <location>
        <begin position="26"/>
        <end position="53"/>
    </location>
</feature>
<accession>A0A7J6ITJ3</accession>
<keyword evidence="3" id="KW-1185">Reference proteome</keyword>
<dbReference type="OrthoDB" id="2830113at2759"/>
<gene>
    <name evidence="2" type="ORF">CGGC5_v012680</name>
</gene>
<dbReference type="GO" id="GO:0030638">
    <property type="term" value="P:polyketide metabolic process"/>
    <property type="evidence" value="ECO:0007669"/>
    <property type="project" value="InterPro"/>
</dbReference>
<sequence length="344" mass="39311">MKMTTVTLEDSDAPCFSHESFLAPPAIEKQPSGIKSPHRHRSPARRWNGDGKGIQVDIGTRLREYVDCLNNSKWNVIGNHLADELTRNGHSQTREEHVTRLQGRTKGLAGFNIKIDTMLVDKKARAVAARYVNRMTLVDERVNADPVEKTIEFDEQCFVWFNEKGKISRIVTIQDNDGIRAQNPTAEMTPKFLTRSMPDKPVDLGSLYRAYVTSMNQRTMKTDFPKFCRKDLRHNNRPFTVQDYARNLDMSHEVVSGLHFEIKELLVDEETQQVAARLELTGTPTSMFAGIPPNGKSIKFNEHCMYRFDKGKISVVWATMELDVVRKQLEARADRRKSSMLGIN</sequence>
<dbReference type="InParanoid" id="A0A7J6ITJ3"/>
<evidence type="ECO:0000313" key="3">
    <source>
        <dbReference type="Proteomes" id="UP000011096"/>
    </source>
</evidence>